<dbReference type="InterPro" id="IPR025660">
    <property type="entry name" value="Pept_his_AS"/>
</dbReference>
<evidence type="ECO:0000259" key="4">
    <source>
        <dbReference type="SMART" id="SM00848"/>
    </source>
</evidence>
<evidence type="ECO:0008006" key="6">
    <source>
        <dbReference type="Google" id="ProtNLM"/>
    </source>
</evidence>
<dbReference type="InterPro" id="IPR039417">
    <property type="entry name" value="Peptidase_C1A_papain-like"/>
</dbReference>
<dbReference type="InterPro" id="IPR013128">
    <property type="entry name" value="Peptidase_C1A"/>
</dbReference>
<accession>A0A6C0DNI8</accession>
<dbReference type="InterPro" id="IPR038765">
    <property type="entry name" value="Papain-like_cys_pep_sf"/>
</dbReference>
<dbReference type="InterPro" id="IPR000169">
    <property type="entry name" value="Pept_cys_AS"/>
</dbReference>
<dbReference type="PROSITE" id="PS00639">
    <property type="entry name" value="THIOL_PROTEASE_HIS"/>
    <property type="match status" value="1"/>
</dbReference>
<proteinExistence type="inferred from homology"/>
<evidence type="ECO:0000256" key="1">
    <source>
        <dbReference type="ARBA" id="ARBA00008455"/>
    </source>
</evidence>
<dbReference type="PRINTS" id="PR00705">
    <property type="entry name" value="PAPAIN"/>
</dbReference>
<dbReference type="InterPro" id="IPR013201">
    <property type="entry name" value="Prot_inhib_I29"/>
</dbReference>
<dbReference type="AlphaFoldDB" id="A0A6C0DNI8"/>
<dbReference type="CDD" id="cd02248">
    <property type="entry name" value="Peptidase_C1A"/>
    <property type="match status" value="1"/>
</dbReference>
<protein>
    <recommendedName>
        <fullName evidence="6">Peptidase C1A papain C-terminal domain-containing protein</fullName>
    </recommendedName>
</protein>
<name>A0A6C0DNI8_9ZZZZ</name>
<dbReference type="SUPFAM" id="SSF54001">
    <property type="entry name" value="Cysteine proteinases"/>
    <property type="match status" value="1"/>
</dbReference>
<organism evidence="5">
    <name type="scientific">viral metagenome</name>
    <dbReference type="NCBI Taxonomy" id="1070528"/>
    <lineage>
        <taxon>unclassified sequences</taxon>
        <taxon>metagenomes</taxon>
        <taxon>organismal metagenomes</taxon>
    </lineage>
</organism>
<dbReference type="FunFam" id="3.90.70.10:FF:000332">
    <property type="entry name" value="Cathepsin L1"/>
    <property type="match status" value="1"/>
</dbReference>
<evidence type="ECO:0000256" key="2">
    <source>
        <dbReference type="ARBA" id="ARBA00023157"/>
    </source>
</evidence>
<dbReference type="EMBL" id="MN739647">
    <property type="protein sequence ID" value="QHT18041.1"/>
    <property type="molecule type" value="Genomic_DNA"/>
</dbReference>
<dbReference type="PROSITE" id="PS00139">
    <property type="entry name" value="THIOL_PROTEASE_CYS"/>
    <property type="match status" value="1"/>
</dbReference>
<dbReference type="InterPro" id="IPR000668">
    <property type="entry name" value="Peptidase_C1A_C"/>
</dbReference>
<dbReference type="SMART" id="SM00645">
    <property type="entry name" value="Pept_C1"/>
    <property type="match status" value="1"/>
</dbReference>
<sequence>MFRFLLSFSVLSIAFSGLTLIQRFEHWAKSFEIAFQNSDHHALVFKKWVDNDNFIELINAQNLSYTLGHNQFSGMNIEEYRVYLSYKSEEKPLRTGGYSRGYYAANTPPKSVDWIAAGAVTNVKDQGQCGSCWSFSTTGALEGAYFNKFGKLVSFSEQNLVDCDTLKNGGRDHGCNGGLMDNAFHWIEKNFGLCGEVDYPYISGTTKKAGPCKTTCTNIEGSRIVDFVDVAPSSDTDMMLALAKNPVSIAIQADQREFQLYQSGVFTGACGANLDHGVLAVGYGNLNGVDYYLVKNSWSYSWGQDGYILLGRGRNPDTGTVYNGGDGQCGMLLQGSYPVL</sequence>
<dbReference type="Pfam" id="PF00112">
    <property type="entry name" value="Peptidase_C1"/>
    <property type="match status" value="1"/>
</dbReference>
<dbReference type="Gene3D" id="3.90.70.10">
    <property type="entry name" value="Cysteine proteinases"/>
    <property type="match status" value="1"/>
</dbReference>
<feature type="domain" description="Peptidase C1A papain C-terminal" evidence="3">
    <location>
        <begin position="108"/>
        <end position="339"/>
    </location>
</feature>
<reference evidence="5" key="1">
    <citation type="journal article" date="2020" name="Nature">
        <title>Giant virus diversity and host interactions through global metagenomics.</title>
        <authorList>
            <person name="Schulz F."/>
            <person name="Roux S."/>
            <person name="Paez-Espino D."/>
            <person name="Jungbluth S."/>
            <person name="Walsh D.A."/>
            <person name="Denef V.J."/>
            <person name="McMahon K.D."/>
            <person name="Konstantinidis K.T."/>
            <person name="Eloe-Fadrosh E.A."/>
            <person name="Kyrpides N.C."/>
            <person name="Woyke T."/>
        </authorList>
    </citation>
    <scope>NUCLEOTIDE SEQUENCE</scope>
    <source>
        <strain evidence="5">GVMAG-M-3300023174-3</strain>
    </source>
</reference>
<dbReference type="Pfam" id="PF08246">
    <property type="entry name" value="Inhibitor_I29"/>
    <property type="match status" value="1"/>
</dbReference>
<evidence type="ECO:0000313" key="5">
    <source>
        <dbReference type="EMBL" id="QHT18041.1"/>
    </source>
</evidence>
<dbReference type="SMART" id="SM00848">
    <property type="entry name" value="Inhibitor_I29"/>
    <property type="match status" value="1"/>
</dbReference>
<comment type="similarity">
    <text evidence="1">Belongs to the peptidase C1 family.</text>
</comment>
<dbReference type="PANTHER" id="PTHR12411">
    <property type="entry name" value="CYSTEINE PROTEASE FAMILY C1-RELATED"/>
    <property type="match status" value="1"/>
</dbReference>
<dbReference type="GO" id="GO:0008234">
    <property type="term" value="F:cysteine-type peptidase activity"/>
    <property type="evidence" value="ECO:0007669"/>
    <property type="project" value="InterPro"/>
</dbReference>
<keyword evidence="2" id="KW-1015">Disulfide bond</keyword>
<dbReference type="GO" id="GO:0006508">
    <property type="term" value="P:proteolysis"/>
    <property type="evidence" value="ECO:0007669"/>
    <property type="project" value="InterPro"/>
</dbReference>
<feature type="domain" description="Cathepsin propeptide inhibitor" evidence="4">
    <location>
        <begin position="24"/>
        <end position="80"/>
    </location>
</feature>
<evidence type="ECO:0000259" key="3">
    <source>
        <dbReference type="SMART" id="SM00645"/>
    </source>
</evidence>